<dbReference type="AlphaFoldDB" id="A0A2K2G0N0"/>
<evidence type="ECO:0000313" key="2">
    <source>
        <dbReference type="Proteomes" id="UP000236327"/>
    </source>
</evidence>
<organism evidence="1 2">
    <name type="scientific">Novosphingobium guangzhouense</name>
    <dbReference type="NCBI Taxonomy" id="1850347"/>
    <lineage>
        <taxon>Bacteria</taxon>
        <taxon>Pseudomonadati</taxon>
        <taxon>Pseudomonadota</taxon>
        <taxon>Alphaproteobacteria</taxon>
        <taxon>Sphingomonadales</taxon>
        <taxon>Sphingomonadaceae</taxon>
        <taxon>Novosphingobium</taxon>
    </lineage>
</organism>
<gene>
    <name evidence="1" type="ORF">A8V01_19565</name>
</gene>
<dbReference type="EMBL" id="LYMM01000033">
    <property type="protein sequence ID" value="PNU04609.1"/>
    <property type="molecule type" value="Genomic_DNA"/>
</dbReference>
<sequence>MAALRTLDRSLALLVLLARPDPKAIPAQPGLLAQHQPFLGLRATRVIPATLAQPVRKATRATQEQSDQRATLVQPVQTVRAFLLVDCRGKFS</sequence>
<dbReference type="Proteomes" id="UP000236327">
    <property type="component" value="Unassembled WGS sequence"/>
</dbReference>
<name>A0A2K2G0N0_9SPHN</name>
<keyword evidence="2" id="KW-1185">Reference proteome</keyword>
<accession>A0A2K2G0N0</accession>
<reference evidence="1 2" key="1">
    <citation type="submission" date="2016-05" db="EMBL/GenBank/DDBJ databases">
        <title>Complete genome sequence of Novosphingobium guangzhouense SA925(T).</title>
        <authorList>
            <person name="Sha S."/>
        </authorList>
    </citation>
    <scope>NUCLEOTIDE SEQUENCE [LARGE SCALE GENOMIC DNA]</scope>
    <source>
        <strain evidence="1 2">SA925</strain>
    </source>
</reference>
<protein>
    <submittedName>
        <fullName evidence="1">Uncharacterized protein</fullName>
    </submittedName>
</protein>
<comment type="caution">
    <text evidence="1">The sequence shown here is derived from an EMBL/GenBank/DDBJ whole genome shotgun (WGS) entry which is preliminary data.</text>
</comment>
<evidence type="ECO:0000313" key="1">
    <source>
        <dbReference type="EMBL" id="PNU04609.1"/>
    </source>
</evidence>
<proteinExistence type="predicted"/>